<comment type="caution">
    <text evidence="3">The sequence shown here is derived from an EMBL/GenBank/DDBJ whole genome shotgun (WGS) entry which is preliminary data.</text>
</comment>
<dbReference type="PANTHER" id="PTHR23028">
    <property type="entry name" value="ACETYLTRANSFERASE"/>
    <property type="match status" value="1"/>
</dbReference>
<sequence>MLKPNLDFLRALAVLLVLVAHVAGYTIRTNAISFAMGQLGVMLFFVHTSLVLMQSMERQQLAGAALFRAFYVQRACRIYPLSAVMLLGIYLFMDAQWTSFDLLANLLLVQNLVYAPYMSTVLWSLCLEVQMYLVLPVLFLLCRQRPLLWLLALWVVSIPAAIVQPLVSPRLSLFEFAPCFLAGVLAWRMQGRERLPGWLWPLFLALACTAFVALAEPRTNNYGRWLVCLAVGLAIPWLREMRSPRLNSACKFIAKYSYGIYLFHPPLMWLAFLTLEDWHPLAQWSLFLSSLVTLTGLGYHLVERPMIRLGLRWSTRTTGARPAGVPPVARVWRRW</sequence>
<dbReference type="InterPro" id="IPR050879">
    <property type="entry name" value="Acyltransferase_3"/>
</dbReference>
<dbReference type="GO" id="GO:0016020">
    <property type="term" value="C:membrane"/>
    <property type="evidence" value="ECO:0007669"/>
    <property type="project" value="TreeGrafter"/>
</dbReference>
<feature type="transmembrane region" description="Helical" evidence="1">
    <location>
        <begin position="221"/>
        <end position="238"/>
    </location>
</feature>
<evidence type="ECO:0000259" key="2">
    <source>
        <dbReference type="Pfam" id="PF01757"/>
    </source>
</evidence>
<feature type="domain" description="Acyltransferase 3" evidence="2">
    <location>
        <begin position="5"/>
        <end position="293"/>
    </location>
</feature>
<dbReference type="AlphaFoldDB" id="A0A6N9HCM3"/>
<feature type="transmembrane region" description="Helical" evidence="1">
    <location>
        <begin position="34"/>
        <end position="53"/>
    </location>
</feature>
<keyword evidence="3" id="KW-0012">Acyltransferase</keyword>
<keyword evidence="3" id="KW-0808">Transferase</keyword>
<feature type="transmembrane region" description="Helical" evidence="1">
    <location>
        <begin position="113"/>
        <end position="135"/>
    </location>
</feature>
<protein>
    <submittedName>
        <fullName evidence="3">Acyltransferase family protein</fullName>
    </submittedName>
</protein>
<dbReference type="Proteomes" id="UP000448575">
    <property type="component" value="Unassembled WGS sequence"/>
</dbReference>
<evidence type="ECO:0000313" key="4">
    <source>
        <dbReference type="Proteomes" id="UP000448575"/>
    </source>
</evidence>
<feature type="transmembrane region" description="Helical" evidence="1">
    <location>
        <begin position="147"/>
        <end position="167"/>
    </location>
</feature>
<evidence type="ECO:0000256" key="1">
    <source>
        <dbReference type="SAM" id="Phobius"/>
    </source>
</evidence>
<organism evidence="3 4">
    <name type="scientific">Pseudoduganella guangdongensis</name>
    <dbReference type="NCBI Taxonomy" id="2692179"/>
    <lineage>
        <taxon>Bacteria</taxon>
        <taxon>Pseudomonadati</taxon>
        <taxon>Pseudomonadota</taxon>
        <taxon>Betaproteobacteria</taxon>
        <taxon>Burkholderiales</taxon>
        <taxon>Oxalobacteraceae</taxon>
        <taxon>Telluria group</taxon>
        <taxon>Pseudoduganella</taxon>
    </lineage>
</organism>
<reference evidence="3 4" key="1">
    <citation type="submission" date="2019-12" db="EMBL/GenBank/DDBJ databases">
        <title>Novel species isolated from a subtropical stream in China.</title>
        <authorList>
            <person name="Lu H."/>
        </authorList>
    </citation>
    <scope>NUCLEOTIDE SEQUENCE [LARGE SCALE GENOMIC DNA]</scope>
    <source>
        <strain evidence="3 4">DS3</strain>
    </source>
</reference>
<dbReference type="GO" id="GO:0000271">
    <property type="term" value="P:polysaccharide biosynthetic process"/>
    <property type="evidence" value="ECO:0007669"/>
    <property type="project" value="TreeGrafter"/>
</dbReference>
<gene>
    <name evidence="3" type="ORF">GTP41_04325</name>
</gene>
<evidence type="ECO:0000313" key="3">
    <source>
        <dbReference type="EMBL" id="MYN01321.1"/>
    </source>
</evidence>
<feature type="transmembrane region" description="Helical" evidence="1">
    <location>
        <begin position="258"/>
        <end position="275"/>
    </location>
</feature>
<feature type="transmembrane region" description="Helical" evidence="1">
    <location>
        <begin position="281"/>
        <end position="302"/>
    </location>
</feature>
<keyword evidence="4" id="KW-1185">Reference proteome</keyword>
<dbReference type="InterPro" id="IPR002656">
    <property type="entry name" value="Acyl_transf_3_dom"/>
</dbReference>
<keyword evidence="1" id="KW-0472">Membrane</keyword>
<dbReference type="Pfam" id="PF01757">
    <property type="entry name" value="Acyl_transf_3"/>
    <property type="match status" value="1"/>
</dbReference>
<feature type="transmembrane region" description="Helical" evidence="1">
    <location>
        <begin position="74"/>
        <end position="93"/>
    </location>
</feature>
<keyword evidence="1" id="KW-0812">Transmembrane</keyword>
<dbReference type="RefSeq" id="WP_161024327.1">
    <property type="nucleotide sequence ID" value="NZ_WWCJ01000002.1"/>
</dbReference>
<keyword evidence="1" id="KW-1133">Transmembrane helix</keyword>
<dbReference type="GO" id="GO:0016747">
    <property type="term" value="F:acyltransferase activity, transferring groups other than amino-acyl groups"/>
    <property type="evidence" value="ECO:0007669"/>
    <property type="project" value="InterPro"/>
</dbReference>
<proteinExistence type="predicted"/>
<feature type="transmembrane region" description="Helical" evidence="1">
    <location>
        <begin position="173"/>
        <end position="190"/>
    </location>
</feature>
<dbReference type="PANTHER" id="PTHR23028:SF53">
    <property type="entry name" value="ACYL_TRANSF_3 DOMAIN-CONTAINING PROTEIN"/>
    <property type="match status" value="1"/>
</dbReference>
<accession>A0A6N9HCM3</accession>
<name>A0A6N9HCM3_9BURK</name>
<feature type="transmembrane region" description="Helical" evidence="1">
    <location>
        <begin position="197"/>
        <end position="215"/>
    </location>
</feature>
<dbReference type="EMBL" id="WWCJ01000002">
    <property type="protein sequence ID" value="MYN01321.1"/>
    <property type="molecule type" value="Genomic_DNA"/>
</dbReference>